<evidence type="ECO:0000259" key="13">
    <source>
        <dbReference type="PROSITE" id="PS50157"/>
    </source>
</evidence>
<evidence type="ECO:0000256" key="2">
    <source>
        <dbReference type="ARBA" id="ARBA00004123"/>
    </source>
</evidence>
<feature type="domain" description="C2H2-type" evidence="13">
    <location>
        <begin position="272"/>
        <end position="299"/>
    </location>
</feature>
<evidence type="ECO:0000256" key="10">
    <source>
        <dbReference type="ARBA" id="ARBA00023163"/>
    </source>
</evidence>
<proteinExistence type="inferred from homology"/>
<comment type="function">
    <text evidence="1">May be involved in transcriptional regulation.</text>
</comment>
<keyword evidence="5" id="KW-0677">Repeat</keyword>
<keyword evidence="7" id="KW-0862">Zinc</keyword>
<evidence type="ECO:0000256" key="3">
    <source>
        <dbReference type="ARBA" id="ARBA00006991"/>
    </source>
</evidence>
<keyword evidence="6 12" id="KW-0863">Zinc-finger</keyword>
<feature type="domain" description="C2H2-type" evidence="13">
    <location>
        <begin position="244"/>
        <end position="271"/>
    </location>
</feature>
<organism evidence="15 16">
    <name type="scientific">Sus scrofa</name>
    <name type="common">Pig</name>
    <dbReference type="NCBI Taxonomy" id="9823"/>
    <lineage>
        <taxon>Eukaryota</taxon>
        <taxon>Metazoa</taxon>
        <taxon>Chordata</taxon>
        <taxon>Craniata</taxon>
        <taxon>Vertebrata</taxon>
        <taxon>Euteleostomi</taxon>
        <taxon>Mammalia</taxon>
        <taxon>Eutheria</taxon>
        <taxon>Laurasiatheria</taxon>
        <taxon>Artiodactyla</taxon>
        <taxon>Suina</taxon>
        <taxon>Suidae</taxon>
        <taxon>Sus</taxon>
    </lineage>
</organism>
<evidence type="ECO:0000256" key="8">
    <source>
        <dbReference type="ARBA" id="ARBA00023015"/>
    </source>
</evidence>
<dbReference type="CDD" id="cd07765">
    <property type="entry name" value="KRAB_A-box"/>
    <property type="match status" value="1"/>
</dbReference>
<feature type="domain" description="C2H2-type" evidence="13">
    <location>
        <begin position="198"/>
        <end position="225"/>
    </location>
</feature>
<dbReference type="SMART" id="SM00349">
    <property type="entry name" value="KRAB"/>
    <property type="match status" value="1"/>
</dbReference>
<dbReference type="Gene3D" id="3.30.160.60">
    <property type="entry name" value="Classic Zinc Finger"/>
    <property type="match status" value="7"/>
</dbReference>
<dbReference type="GO" id="GO:0006355">
    <property type="term" value="P:regulation of DNA-templated transcription"/>
    <property type="evidence" value="ECO:0007669"/>
    <property type="project" value="InterPro"/>
</dbReference>
<sequence>MNVLSQVSVTFQDVAVDFTGEEWQLLGCAQRKLYWDVMLENFRNILSVGKDSFPVCPVPKTKVIFRMKQGHDPWMVDGENPHWTETLYPLNFPLLPEKEGSKDNFLNQGMFTFKKALTNKIVQNCNLSINLISSRQKRHKCESNGKSLQPNLHLLNYSKSYLRENSYEYKEYGKAFKNKLCLIRHEKKHTRKKTFGSFECSDCGKAFTSKGHLVAHQKIHSGERPFVCSDCGKAFILHTGEKPYECSQCGKSFTWHSSFTQHVKSHTPENSFECKECGKTFKYSLSLYKHSGNHTGEKPYHCRECGKAFGDSLVLVMHQRIHTGEKPHRRTECGKAFIKKSHLLKHYLTHTKPFECEACGKGFHRSTKLPIQGRVHTGEKLRKCEACVRTCVRTQTSTCIGVHAREAA</sequence>
<dbReference type="PROSITE" id="PS50805">
    <property type="entry name" value="KRAB"/>
    <property type="match status" value="1"/>
</dbReference>
<dbReference type="Proteomes" id="UP000694726">
    <property type="component" value="Unplaced"/>
</dbReference>
<dbReference type="PROSITE" id="PS00028">
    <property type="entry name" value="ZINC_FINGER_C2H2_1"/>
    <property type="match status" value="4"/>
</dbReference>
<feature type="domain" description="C2H2-type" evidence="13">
    <location>
        <begin position="328"/>
        <end position="355"/>
    </location>
</feature>
<dbReference type="PROSITE" id="PS50157">
    <property type="entry name" value="ZINC_FINGER_C2H2_2"/>
    <property type="match status" value="6"/>
</dbReference>
<keyword evidence="11" id="KW-0539">Nucleus</keyword>
<feature type="domain" description="C2H2-type" evidence="13">
    <location>
        <begin position="300"/>
        <end position="327"/>
    </location>
</feature>
<comment type="subcellular location">
    <subcellularLocation>
        <location evidence="2">Nucleus</location>
    </subcellularLocation>
</comment>
<dbReference type="Pfam" id="PF00096">
    <property type="entry name" value="zf-C2H2"/>
    <property type="match status" value="5"/>
</dbReference>
<keyword evidence="10" id="KW-0804">Transcription</keyword>
<dbReference type="GO" id="GO:0005634">
    <property type="term" value="C:nucleus"/>
    <property type="evidence" value="ECO:0007669"/>
    <property type="project" value="UniProtKB-SubCell"/>
</dbReference>
<evidence type="ECO:0000256" key="5">
    <source>
        <dbReference type="ARBA" id="ARBA00022737"/>
    </source>
</evidence>
<dbReference type="FunFam" id="3.30.160.60:FF:000292">
    <property type="entry name" value="zinc finger protein 619"/>
    <property type="match status" value="1"/>
</dbReference>
<dbReference type="FunFam" id="3.30.160.60:FF:000508">
    <property type="entry name" value="Myeloid zinc finger 1"/>
    <property type="match status" value="1"/>
</dbReference>
<dbReference type="GO" id="GO:0008270">
    <property type="term" value="F:zinc ion binding"/>
    <property type="evidence" value="ECO:0007669"/>
    <property type="project" value="UniProtKB-KW"/>
</dbReference>
<dbReference type="FunFam" id="3.30.160.60:FF:002343">
    <property type="entry name" value="Zinc finger protein 33A"/>
    <property type="match status" value="1"/>
</dbReference>
<evidence type="ECO:0000313" key="15">
    <source>
        <dbReference type="Ensembl" id="ENSSSCP00015043994.1"/>
    </source>
</evidence>
<comment type="similarity">
    <text evidence="3">Belongs to the krueppel C2H2-type zinc-finger protein family.</text>
</comment>
<dbReference type="SUPFAM" id="SSF57667">
    <property type="entry name" value="beta-beta-alpha zinc fingers"/>
    <property type="match status" value="6"/>
</dbReference>
<dbReference type="Ensembl" id="ENSSSCT00015105077.1">
    <property type="protein sequence ID" value="ENSSSCP00015043994.1"/>
    <property type="gene ID" value="ENSSSCG00015077701.1"/>
</dbReference>
<evidence type="ECO:0000313" key="16">
    <source>
        <dbReference type="Proteomes" id="UP000694726"/>
    </source>
</evidence>
<dbReference type="SMART" id="SM00355">
    <property type="entry name" value="ZnF_C2H2"/>
    <property type="match status" value="6"/>
</dbReference>
<dbReference type="InterPro" id="IPR013087">
    <property type="entry name" value="Znf_C2H2_type"/>
</dbReference>
<feature type="domain" description="KRAB" evidence="14">
    <location>
        <begin position="9"/>
        <end position="86"/>
    </location>
</feature>
<dbReference type="InterPro" id="IPR036051">
    <property type="entry name" value="KRAB_dom_sf"/>
</dbReference>
<keyword evidence="8" id="KW-0805">Transcription regulation</keyword>
<dbReference type="InterPro" id="IPR001909">
    <property type="entry name" value="KRAB"/>
</dbReference>
<evidence type="ECO:0000256" key="12">
    <source>
        <dbReference type="PROSITE-ProRule" id="PRU00042"/>
    </source>
</evidence>
<dbReference type="Gene3D" id="6.10.140.140">
    <property type="match status" value="1"/>
</dbReference>
<name>A0A8D0UDW0_PIG</name>
<evidence type="ECO:0000256" key="6">
    <source>
        <dbReference type="ARBA" id="ARBA00022771"/>
    </source>
</evidence>
<evidence type="ECO:0000256" key="4">
    <source>
        <dbReference type="ARBA" id="ARBA00022723"/>
    </source>
</evidence>
<dbReference type="PANTHER" id="PTHR24399">
    <property type="entry name" value="ZINC FINGER AND BTB DOMAIN-CONTAINING"/>
    <property type="match status" value="1"/>
</dbReference>
<dbReference type="Pfam" id="PF01352">
    <property type="entry name" value="KRAB"/>
    <property type="match status" value="1"/>
</dbReference>
<dbReference type="FunFam" id="3.30.160.60:FF:001498">
    <property type="entry name" value="Zinc finger protein 404"/>
    <property type="match status" value="1"/>
</dbReference>
<dbReference type="PANTHER" id="PTHR24399:SF54">
    <property type="entry name" value="GASTRULA ZINC FINGER PROTEIN XLCGF26.1-LIKE-RELATED"/>
    <property type="match status" value="1"/>
</dbReference>
<keyword evidence="9" id="KW-0238">DNA-binding</keyword>
<feature type="domain" description="C2H2-type" evidence="13">
    <location>
        <begin position="354"/>
        <end position="381"/>
    </location>
</feature>
<keyword evidence="4" id="KW-0479">Metal-binding</keyword>
<evidence type="ECO:0000259" key="14">
    <source>
        <dbReference type="PROSITE" id="PS50805"/>
    </source>
</evidence>
<dbReference type="GO" id="GO:0042802">
    <property type="term" value="F:identical protein binding"/>
    <property type="evidence" value="ECO:0007669"/>
    <property type="project" value="UniProtKB-ARBA"/>
</dbReference>
<dbReference type="GO" id="GO:0003677">
    <property type="term" value="F:DNA binding"/>
    <property type="evidence" value="ECO:0007669"/>
    <property type="project" value="UniProtKB-KW"/>
</dbReference>
<dbReference type="AlphaFoldDB" id="A0A8D0UDW0"/>
<reference evidence="15" key="1">
    <citation type="submission" date="2025-08" db="UniProtKB">
        <authorList>
            <consortium name="Ensembl"/>
        </authorList>
    </citation>
    <scope>IDENTIFICATION</scope>
</reference>
<evidence type="ECO:0000256" key="1">
    <source>
        <dbReference type="ARBA" id="ARBA00003767"/>
    </source>
</evidence>
<evidence type="ECO:0000256" key="11">
    <source>
        <dbReference type="ARBA" id="ARBA00023242"/>
    </source>
</evidence>
<protein>
    <recommendedName>
        <fullName evidence="17">Zinc finger protein 684</fullName>
    </recommendedName>
</protein>
<evidence type="ECO:0008006" key="17">
    <source>
        <dbReference type="Google" id="ProtNLM"/>
    </source>
</evidence>
<evidence type="ECO:0000256" key="9">
    <source>
        <dbReference type="ARBA" id="ARBA00023125"/>
    </source>
</evidence>
<dbReference type="SUPFAM" id="SSF109640">
    <property type="entry name" value="KRAB domain (Kruppel-associated box)"/>
    <property type="match status" value="1"/>
</dbReference>
<evidence type="ECO:0000256" key="7">
    <source>
        <dbReference type="ARBA" id="ARBA00022833"/>
    </source>
</evidence>
<accession>A0A8D0UDW0</accession>
<dbReference type="InterPro" id="IPR036236">
    <property type="entry name" value="Znf_C2H2_sf"/>
</dbReference>